<dbReference type="CDD" id="cd01158">
    <property type="entry name" value="SCAD_SBCAD"/>
    <property type="match status" value="1"/>
</dbReference>
<dbReference type="Gene3D" id="1.10.540.10">
    <property type="entry name" value="Acyl-CoA dehydrogenase/oxidase, N-terminal domain"/>
    <property type="match status" value="1"/>
</dbReference>
<evidence type="ECO:0000256" key="9">
    <source>
        <dbReference type="ARBA" id="ARBA00068311"/>
    </source>
</evidence>
<evidence type="ECO:0000256" key="10">
    <source>
        <dbReference type="ARBA" id="ARBA00072305"/>
    </source>
</evidence>
<dbReference type="Gene3D" id="2.40.110.10">
    <property type="entry name" value="Butyryl-CoA Dehydrogenase, subunit A, domain 2"/>
    <property type="match status" value="1"/>
</dbReference>
<comment type="caution">
    <text evidence="16">The sequence shown here is derived from an EMBL/GenBank/DDBJ whole genome shotgun (WGS) entry which is preliminary data.</text>
</comment>
<evidence type="ECO:0000313" key="16">
    <source>
        <dbReference type="EMBL" id="ENO88241.1"/>
    </source>
</evidence>
<evidence type="ECO:0000256" key="2">
    <source>
        <dbReference type="ARBA" id="ARBA00009347"/>
    </source>
</evidence>
<protein>
    <recommendedName>
        <fullName evidence="9">3-sulfinopropanoyl-CoA desulfinase</fullName>
        <ecNumber evidence="7">1.3.8.10</ecNumber>
        <ecNumber evidence="8">3.13.1.4</ecNumber>
    </recommendedName>
    <alternativeName>
        <fullName evidence="11">3-sulfinopropionyl coenzyme A desulfinase</fullName>
    </alternativeName>
    <alternativeName>
        <fullName evidence="10">Cyclohex-1-ene-1-carbonyl-CoA dehydrogenase</fullName>
    </alternativeName>
</protein>
<comment type="catalytic activity">
    <reaction evidence="6">
        <text>3-sulfinopropanoyl-CoA + H2O = propanoyl-CoA + sulfite + H(+)</text>
        <dbReference type="Rhea" id="RHEA:41624"/>
        <dbReference type="ChEBI" id="CHEBI:15377"/>
        <dbReference type="ChEBI" id="CHEBI:15378"/>
        <dbReference type="ChEBI" id="CHEBI:17359"/>
        <dbReference type="ChEBI" id="CHEBI:57392"/>
        <dbReference type="ChEBI" id="CHEBI:78349"/>
        <dbReference type="EC" id="3.13.1.4"/>
    </reaction>
    <physiologicalReaction direction="left-to-right" evidence="6">
        <dbReference type="Rhea" id="RHEA:41625"/>
    </physiologicalReaction>
</comment>
<evidence type="ECO:0000256" key="1">
    <source>
        <dbReference type="ARBA" id="ARBA00001974"/>
    </source>
</evidence>
<dbReference type="SUPFAM" id="SSF47203">
    <property type="entry name" value="Acyl-CoA dehydrogenase C-terminal domain-like"/>
    <property type="match status" value="1"/>
</dbReference>
<dbReference type="InterPro" id="IPR036250">
    <property type="entry name" value="AcylCo_DH-like_C"/>
</dbReference>
<feature type="domain" description="Acyl-CoA dehydrogenase/oxidase C-terminal" evidence="13">
    <location>
        <begin position="227"/>
        <end position="375"/>
    </location>
</feature>
<evidence type="ECO:0000259" key="15">
    <source>
        <dbReference type="Pfam" id="PF02771"/>
    </source>
</evidence>
<evidence type="ECO:0000256" key="6">
    <source>
        <dbReference type="ARBA" id="ARBA00052938"/>
    </source>
</evidence>
<evidence type="ECO:0000256" key="3">
    <source>
        <dbReference type="ARBA" id="ARBA00022630"/>
    </source>
</evidence>
<feature type="domain" description="Acyl-CoA dehydrogenase/oxidase N-terminal" evidence="15">
    <location>
        <begin position="4"/>
        <end position="116"/>
    </location>
</feature>
<dbReference type="InterPro" id="IPR006091">
    <property type="entry name" value="Acyl-CoA_Oxase/DH_mid-dom"/>
</dbReference>
<comment type="cofactor">
    <cofactor evidence="1 12">
        <name>FAD</name>
        <dbReference type="ChEBI" id="CHEBI:57692"/>
    </cofactor>
</comment>
<keyword evidence="5 12" id="KW-0560">Oxidoreductase</keyword>
<accession>N6Y226</accession>
<dbReference type="STRING" id="1123367.GCA_000621305_02917"/>
<dbReference type="EC" id="3.13.1.4" evidence="8"/>
<dbReference type="eggNOG" id="COG1960">
    <property type="taxonomic scope" value="Bacteria"/>
</dbReference>
<dbReference type="Pfam" id="PF02770">
    <property type="entry name" value="Acyl-CoA_dh_M"/>
    <property type="match status" value="1"/>
</dbReference>
<name>N6Y226_THAL4</name>
<dbReference type="EC" id="1.3.8.10" evidence="7"/>
<evidence type="ECO:0000313" key="17">
    <source>
        <dbReference type="Proteomes" id="UP000013232"/>
    </source>
</evidence>
<dbReference type="PIRSF" id="PIRSF016578">
    <property type="entry name" value="HsaA"/>
    <property type="match status" value="1"/>
</dbReference>
<dbReference type="FunFam" id="2.40.110.10:FF:000001">
    <property type="entry name" value="Acyl-CoA dehydrogenase, mitochondrial"/>
    <property type="match status" value="1"/>
</dbReference>
<dbReference type="PANTHER" id="PTHR43884">
    <property type="entry name" value="ACYL-COA DEHYDROGENASE"/>
    <property type="match status" value="1"/>
</dbReference>
<evidence type="ECO:0000256" key="8">
    <source>
        <dbReference type="ARBA" id="ARBA00066461"/>
    </source>
</evidence>
<proteinExistence type="inferred from homology"/>
<gene>
    <name evidence="16" type="ORF">C666_09275</name>
</gene>
<dbReference type="SUPFAM" id="SSF56645">
    <property type="entry name" value="Acyl-CoA dehydrogenase NM domain-like"/>
    <property type="match status" value="1"/>
</dbReference>
<dbReference type="GO" id="GO:0003995">
    <property type="term" value="F:acyl-CoA dehydrogenase activity"/>
    <property type="evidence" value="ECO:0007669"/>
    <property type="project" value="InterPro"/>
</dbReference>
<dbReference type="InterPro" id="IPR009075">
    <property type="entry name" value="AcylCo_DH/oxidase_C"/>
</dbReference>
<keyword evidence="4 12" id="KW-0274">FAD</keyword>
<dbReference type="PANTHER" id="PTHR43884:SF12">
    <property type="entry name" value="ISOVALERYL-COA DEHYDROGENASE, MITOCHONDRIAL-RELATED"/>
    <property type="match status" value="1"/>
</dbReference>
<dbReference type="FunFam" id="1.10.540.10:FF:000002">
    <property type="entry name" value="Acyl-CoA dehydrogenase FadE19"/>
    <property type="match status" value="1"/>
</dbReference>
<evidence type="ECO:0000256" key="12">
    <source>
        <dbReference type="RuleBase" id="RU362125"/>
    </source>
</evidence>
<feature type="domain" description="Acyl-CoA oxidase/dehydrogenase middle" evidence="14">
    <location>
        <begin position="120"/>
        <end position="215"/>
    </location>
</feature>
<dbReference type="Pfam" id="PF00441">
    <property type="entry name" value="Acyl-CoA_dh_1"/>
    <property type="match status" value="1"/>
</dbReference>
<dbReference type="GO" id="GO:0050660">
    <property type="term" value="F:flavin adenine dinucleotide binding"/>
    <property type="evidence" value="ECO:0007669"/>
    <property type="project" value="InterPro"/>
</dbReference>
<dbReference type="Gene3D" id="1.20.140.10">
    <property type="entry name" value="Butyryl-CoA Dehydrogenase, subunit A, domain 3"/>
    <property type="match status" value="1"/>
</dbReference>
<dbReference type="InterPro" id="IPR037069">
    <property type="entry name" value="AcylCoA_DH/ox_N_sf"/>
</dbReference>
<evidence type="ECO:0000256" key="7">
    <source>
        <dbReference type="ARBA" id="ARBA00066362"/>
    </source>
</evidence>
<keyword evidence="17" id="KW-1185">Reference proteome</keyword>
<dbReference type="InterPro" id="IPR006089">
    <property type="entry name" value="Acyl-CoA_DH_CS"/>
</dbReference>
<dbReference type="InterPro" id="IPR009100">
    <property type="entry name" value="AcylCoA_DH/oxidase_NM_dom_sf"/>
</dbReference>
<evidence type="ECO:0000256" key="4">
    <source>
        <dbReference type="ARBA" id="ARBA00022827"/>
    </source>
</evidence>
<dbReference type="Proteomes" id="UP000013232">
    <property type="component" value="Unassembled WGS sequence"/>
</dbReference>
<evidence type="ECO:0000259" key="14">
    <source>
        <dbReference type="Pfam" id="PF02770"/>
    </source>
</evidence>
<dbReference type="OrthoDB" id="9770681at2"/>
<keyword evidence="3 12" id="KW-0285">Flavoprotein</keyword>
<dbReference type="Pfam" id="PF02771">
    <property type="entry name" value="Acyl-CoA_dh_N"/>
    <property type="match status" value="1"/>
</dbReference>
<dbReference type="FunFam" id="1.20.140.10:FF:000004">
    <property type="entry name" value="Acyl-CoA dehydrogenase FadE25"/>
    <property type="match status" value="1"/>
</dbReference>
<reference evidence="16 17" key="1">
    <citation type="submission" date="2012-09" db="EMBL/GenBank/DDBJ databases">
        <title>Draft Genome Sequences of 6 Strains from Genus Thauera.</title>
        <authorList>
            <person name="Liu B."/>
            <person name="Shapleigh J.P."/>
            <person name="Frostegard A.H."/>
        </authorList>
    </citation>
    <scope>NUCLEOTIDE SEQUENCE [LARGE SCALE GENOMIC DNA]</scope>
    <source>
        <strain evidence="17">47Lol / DSM 12138</strain>
    </source>
</reference>
<evidence type="ECO:0000259" key="13">
    <source>
        <dbReference type="Pfam" id="PF00441"/>
    </source>
</evidence>
<evidence type="ECO:0000256" key="11">
    <source>
        <dbReference type="ARBA" id="ARBA00075603"/>
    </source>
</evidence>
<dbReference type="InterPro" id="IPR013786">
    <property type="entry name" value="AcylCoA_DH/ox_N"/>
</dbReference>
<dbReference type="PROSITE" id="PS00073">
    <property type="entry name" value="ACYL_COA_DH_2"/>
    <property type="match status" value="1"/>
</dbReference>
<comment type="similarity">
    <text evidence="2 12">Belongs to the acyl-CoA dehydrogenase family.</text>
</comment>
<dbReference type="AlphaFoldDB" id="N6Y226"/>
<organism evidence="16 17">
    <name type="scientific">Thauera linaloolentis (strain DSM 12138 / JCM 21573 / CCUG 41526 / CIP 105981 / IAM 15112 / NBRC 102519 / 47Lol)</name>
    <dbReference type="NCBI Taxonomy" id="1123367"/>
    <lineage>
        <taxon>Bacteria</taxon>
        <taxon>Pseudomonadati</taxon>
        <taxon>Pseudomonadota</taxon>
        <taxon>Betaproteobacteria</taxon>
        <taxon>Rhodocyclales</taxon>
        <taxon>Zoogloeaceae</taxon>
        <taxon>Thauera</taxon>
    </lineage>
</organism>
<dbReference type="EMBL" id="AMXE01000028">
    <property type="protein sequence ID" value="ENO88241.1"/>
    <property type="molecule type" value="Genomic_DNA"/>
</dbReference>
<evidence type="ECO:0000256" key="5">
    <source>
        <dbReference type="ARBA" id="ARBA00023002"/>
    </source>
</evidence>
<dbReference type="InterPro" id="IPR046373">
    <property type="entry name" value="Acyl-CoA_Oxase/DH_mid-dom_sf"/>
</dbReference>
<sequence length="377" mass="40929">MILTQEQELIRDSMRAFAQERLAPFAAEWDRNHTFPREALNELAELGALGMVVPEEWGGAGMDYMSLVLTLEEVAAGDGATSTILSVQNSLPCGILNRFGTEAQKETWLRPLARGEKLGCFCLTEPHVGSDAAAIRTIAVREGDEWVLNGVKQFITTGKHADVAIVFAVTDKAAGKKGITCFLVPASAPGYQVGRIEEKMGQRASDTTQILFENCRIPADSVIGAEGEGYRIALSNLEAGRIGIAAQCLGMARAALEAAIKYAQERESFGKPIFEHQAVNFRLADMATQLEAARQLVWHAASLKDAGRPCLKEASMAKLFASEMAERVCSDAIQVHGGYGYVTDFPVERIYRDVRVCQIYEGASDIQKLVIGRALAG</sequence>
<dbReference type="RefSeq" id="WP_004337428.1">
    <property type="nucleotide sequence ID" value="NZ_AMXE01000028.1"/>
</dbReference>